<protein>
    <recommendedName>
        <fullName evidence="3">GTPase</fullName>
    </recommendedName>
</protein>
<dbReference type="Proteomes" id="UP000008035">
    <property type="component" value="Chromosome"/>
</dbReference>
<dbReference type="AlphaFoldDB" id="K0MAA9"/>
<reference evidence="1 2" key="1">
    <citation type="journal article" date="2012" name="BMC Genomics">
        <title>Comparative genomics of the classical Bordetella subspecies: the evolution and exchange of virulence-associated diversity amongst closely related pathogens.</title>
        <authorList>
            <person name="Park J."/>
            <person name="Zhang Y."/>
            <person name="Buboltz A.M."/>
            <person name="Zhang X."/>
            <person name="Schuster S.C."/>
            <person name="Ahuja U."/>
            <person name="Liu M."/>
            <person name="Miller J.F."/>
            <person name="Sebaihia M."/>
            <person name="Bentley S.D."/>
            <person name="Parkhill J."/>
            <person name="Harvill E.T."/>
        </authorList>
    </citation>
    <scope>NUCLEOTIDE SEQUENCE [LARGE SCALE GENOMIC DNA]</scope>
    <source>
        <strain evidence="1 2">Bpp5</strain>
    </source>
</reference>
<organism evidence="1 2">
    <name type="scientific">Bordetella parapertussis (strain Bpp5)</name>
    <dbReference type="NCBI Taxonomy" id="1208660"/>
    <lineage>
        <taxon>Bacteria</taxon>
        <taxon>Pseudomonadati</taxon>
        <taxon>Pseudomonadota</taxon>
        <taxon>Betaproteobacteria</taxon>
        <taxon>Burkholderiales</taxon>
        <taxon>Alcaligenaceae</taxon>
        <taxon>Bordetella</taxon>
    </lineage>
</organism>
<evidence type="ECO:0000313" key="2">
    <source>
        <dbReference type="Proteomes" id="UP000008035"/>
    </source>
</evidence>
<dbReference type="EMBL" id="HE965803">
    <property type="protein sequence ID" value="CCJ47884.1"/>
    <property type="molecule type" value="Genomic_DNA"/>
</dbReference>
<gene>
    <name evidence="1" type="ordered locus">BN117_0551</name>
</gene>
<name>K0MAA9_BORPB</name>
<evidence type="ECO:0008006" key="3">
    <source>
        <dbReference type="Google" id="ProtNLM"/>
    </source>
</evidence>
<dbReference type="KEGG" id="bpar:BN117_0551"/>
<dbReference type="HOGENOM" id="CLU_070054_0_0_4"/>
<proteinExistence type="predicted"/>
<evidence type="ECO:0000313" key="1">
    <source>
        <dbReference type="EMBL" id="CCJ47884.1"/>
    </source>
</evidence>
<sequence>MCRTLAACSLALPAVCPGSRDLRDCGAVRRAGRFFRRTHAASIHLTLKGSTSLAGGSPLVATRSLPMDTQAIRAQMPTLVVGHVPSNVRSFKFNIFDGQPKVSTLGFHIDPKPFEGKVIATTDEAIIVKTARAEFAVLDRTLVTEVPDEGAKVQVEPYVRRRFDGQRADTPEEQTEFTADGQPYTAKRFVLGSAPAKLPIPEPRCPELQELIVQLEQLPAPDGFRRITHLLVDASARDITWVDPLPADIIRTPPAIGFTVATMKFQGRVTVLYERGLDLYAVELHRDGELIERVDEVFFDILGETLERLIDDGSWRRIRVQCLSSRKAVRH</sequence>
<accession>K0MAA9</accession>